<feature type="transmembrane region" description="Helical" evidence="1">
    <location>
        <begin position="25"/>
        <end position="41"/>
    </location>
</feature>
<evidence type="ECO:0000256" key="1">
    <source>
        <dbReference type="SAM" id="Phobius"/>
    </source>
</evidence>
<comment type="caution">
    <text evidence="2">The sequence shown here is derived from an EMBL/GenBank/DDBJ whole genome shotgun (WGS) entry which is preliminary data.</text>
</comment>
<keyword evidence="1" id="KW-0812">Transmembrane</keyword>
<dbReference type="SUPFAM" id="SSF52058">
    <property type="entry name" value="L domain-like"/>
    <property type="match status" value="1"/>
</dbReference>
<feature type="transmembrane region" description="Helical" evidence="1">
    <location>
        <begin position="140"/>
        <end position="157"/>
    </location>
</feature>
<accession>A0AAW0BXS8</accession>
<gene>
    <name evidence="2" type="ORF">VNI00_013739</name>
</gene>
<evidence type="ECO:0000313" key="2">
    <source>
        <dbReference type="EMBL" id="KAK7031131.1"/>
    </source>
</evidence>
<protein>
    <submittedName>
        <fullName evidence="2">Uncharacterized protein</fullName>
    </submittedName>
</protein>
<keyword evidence="1" id="KW-0472">Membrane</keyword>
<feature type="transmembrane region" description="Helical" evidence="1">
    <location>
        <begin position="107"/>
        <end position="128"/>
    </location>
</feature>
<evidence type="ECO:0000313" key="3">
    <source>
        <dbReference type="Proteomes" id="UP001383192"/>
    </source>
</evidence>
<keyword evidence="1" id="KW-1133">Transmembrane helix</keyword>
<reference evidence="2 3" key="1">
    <citation type="submission" date="2024-01" db="EMBL/GenBank/DDBJ databases">
        <title>A draft genome for a cacao thread blight-causing isolate of Paramarasmius palmivorus.</title>
        <authorList>
            <person name="Baruah I.K."/>
            <person name="Bukari Y."/>
            <person name="Amoako-Attah I."/>
            <person name="Meinhardt L.W."/>
            <person name="Bailey B.A."/>
            <person name="Cohen S.P."/>
        </authorList>
    </citation>
    <scope>NUCLEOTIDE SEQUENCE [LARGE SCALE GENOMIC DNA]</scope>
    <source>
        <strain evidence="2 3">GH-12</strain>
    </source>
</reference>
<dbReference type="InterPro" id="IPR032675">
    <property type="entry name" value="LRR_dom_sf"/>
</dbReference>
<feature type="transmembrane region" description="Helical" evidence="1">
    <location>
        <begin position="233"/>
        <end position="258"/>
    </location>
</feature>
<proteinExistence type="predicted"/>
<dbReference type="Proteomes" id="UP001383192">
    <property type="component" value="Unassembled WGS sequence"/>
</dbReference>
<dbReference type="EMBL" id="JAYKXP010000071">
    <property type="protein sequence ID" value="KAK7031131.1"/>
    <property type="molecule type" value="Genomic_DNA"/>
</dbReference>
<keyword evidence="3" id="KW-1185">Reference proteome</keyword>
<feature type="transmembrane region" description="Helical" evidence="1">
    <location>
        <begin position="189"/>
        <end position="212"/>
    </location>
</feature>
<dbReference type="AlphaFoldDB" id="A0AAW0BXS8"/>
<dbReference type="Gene3D" id="3.80.10.10">
    <property type="entry name" value="Ribonuclease Inhibitor"/>
    <property type="match status" value="1"/>
</dbReference>
<name>A0AAW0BXS8_9AGAR</name>
<feature type="transmembrane region" description="Helical" evidence="1">
    <location>
        <begin position="53"/>
        <end position="72"/>
    </location>
</feature>
<organism evidence="2 3">
    <name type="scientific">Paramarasmius palmivorus</name>
    <dbReference type="NCBI Taxonomy" id="297713"/>
    <lineage>
        <taxon>Eukaryota</taxon>
        <taxon>Fungi</taxon>
        <taxon>Dikarya</taxon>
        <taxon>Basidiomycota</taxon>
        <taxon>Agaricomycotina</taxon>
        <taxon>Agaricomycetes</taxon>
        <taxon>Agaricomycetidae</taxon>
        <taxon>Agaricales</taxon>
        <taxon>Marasmiineae</taxon>
        <taxon>Marasmiaceae</taxon>
        <taxon>Paramarasmius</taxon>
    </lineage>
</organism>
<sequence length="569" mass="64939">MPSTEVLRSIGDDFVIKVARVVTEAPLYGLYVLLMGYYLSVQSQRKLETKRSVFFVVLSIMMFIGCSCFLAIDIADLVIRLQVTFAESPDLSLEKKLAKADCLTKPLMWIGHMLFIFLLPLGGCVVVWRTWALYFEQRRWVIAPVVTLTGSFAAAFFELGCDVRAQWKVNSMKPSAASVGPDTCRKADIASYSLSFITNIICTALIFYKAWMRRRCMNDLLGKNRGRWPLDRILAFFCESGAIYLVLYVRKLVVIMLVDGRNVLMIQILQCIPIYNRRLPHDAIIAVNIVNAVVQQAMGIYPASIMVICHMQLSLWDNLGLPLVSDGETSQGVSSIEWRQNQGEASGHSRITHSAESEDPRIRTELFLRTLDARPKEFFATHVQRLYLDDMNLEDTEIENLLHTCSGIETLNCWFGFGYDRFKHPVTLFSSNLSSLRRLSIEFFALNMIWGTTVFESVTHLEVVNPPNTPFEWAPLSATTFPKLRYLAFGDLTYSEHIDLICSAAEVILKDCRSIELLILITPKEISLDNPRIITWRAYSHPKDHPTYWGDIKRGGVDFWDLVMYRTER</sequence>